<accession>A0ABN7AXR0</accession>
<evidence type="ECO:0000313" key="2">
    <source>
        <dbReference type="EMBL" id="BES96971.1"/>
    </source>
</evidence>
<feature type="compositionally biased region" description="Basic and acidic residues" evidence="1">
    <location>
        <begin position="41"/>
        <end position="54"/>
    </location>
</feature>
<reference evidence="2 3" key="1">
    <citation type="submission" date="2023-09" db="EMBL/GenBank/DDBJ databases">
        <title>Nesidiocoris tenuis whole genome shotgun sequence.</title>
        <authorList>
            <person name="Shibata T."/>
            <person name="Shimoda M."/>
            <person name="Kobayashi T."/>
            <person name="Uehara T."/>
        </authorList>
    </citation>
    <scope>NUCLEOTIDE SEQUENCE [LARGE SCALE GENOMIC DNA]</scope>
    <source>
        <strain evidence="2 3">Japan</strain>
    </source>
</reference>
<organism evidence="2 3">
    <name type="scientific">Nesidiocoris tenuis</name>
    <dbReference type="NCBI Taxonomy" id="355587"/>
    <lineage>
        <taxon>Eukaryota</taxon>
        <taxon>Metazoa</taxon>
        <taxon>Ecdysozoa</taxon>
        <taxon>Arthropoda</taxon>
        <taxon>Hexapoda</taxon>
        <taxon>Insecta</taxon>
        <taxon>Pterygota</taxon>
        <taxon>Neoptera</taxon>
        <taxon>Paraneoptera</taxon>
        <taxon>Hemiptera</taxon>
        <taxon>Heteroptera</taxon>
        <taxon>Panheteroptera</taxon>
        <taxon>Cimicomorpha</taxon>
        <taxon>Miridae</taxon>
        <taxon>Dicyphina</taxon>
        <taxon>Nesidiocoris</taxon>
    </lineage>
</organism>
<feature type="region of interest" description="Disordered" evidence="1">
    <location>
        <begin position="26"/>
        <end position="67"/>
    </location>
</feature>
<proteinExistence type="predicted"/>
<dbReference type="Proteomes" id="UP001307889">
    <property type="component" value="Chromosome 7"/>
</dbReference>
<evidence type="ECO:0000256" key="1">
    <source>
        <dbReference type="SAM" id="MobiDB-lite"/>
    </source>
</evidence>
<sequence length="103" mass="11661">MDSISSGFLRTYEALSSRIKERIRTGEDYKSTGRRRSILRTTDEPEEKSLKLERQSPQPRARSTKSRLIDSNFRAEQAISTLSARHFTLCALSLAVNNGEVEG</sequence>
<gene>
    <name evidence="2" type="ORF">NTJ_09784</name>
</gene>
<name>A0ABN7AXR0_9HEMI</name>
<evidence type="ECO:0000313" key="3">
    <source>
        <dbReference type="Proteomes" id="UP001307889"/>
    </source>
</evidence>
<dbReference type="EMBL" id="AP028915">
    <property type="protein sequence ID" value="BES96971.1"/>
    <property type="molecule type" value="Genomic_DNA"/>
</dbReference>
<protein>
    <submittedName>
        <fullName evidence="2">Uncharacterized protein</fullName>
    </submittedName>
</protein>
<keyword evidence="3" id="KW-1185">Reference proteome</keyword>